<dbReference type="EMBL" id="BPLR01010426">
    <property type="protein sequence ID" value="GIY39205.1"/>
    <property type="molecule type" value="Genomic_DNA"/>
</dbReference>
<comment type="caution">
    <text evidence="1">The sequence shown here is derived from an EMBL/GenBank/DDBJ whole genome shotgun (WGS) entry which is preliminary data.</text>
</comment>
<sequence>MPVPKSPVTACGLCSETVWARRLSDNTAHVRAGRVGCVTVAMETVGMGVGACAVMTAREPLEVELLANGRRRSLSFSPGENKARYFQVGFYRESVGKAMNGGLDLFLRSDL</sequence>
<name>A0AAV4SZJ6_CAEEX</name>
<protein>
    <submittedName>
        <fullName evidence="1">Uncharacterized protein</fullName>
    </submittedName>
</protein>
<evidence type="ECO:0000313" key="1">
    <source>
        <dbReference type="EMBL" id="GIY39205.1"/>
    </source>
</evidence>
<accession>A0AAV4SZJ6</accession>
<keyword evidence="2" id="KW-1185">Reference proteome</keyword>
<organism evidence="1 2">
    <name type="scientific">Caerostris extrusa</name>
    <name type="common">Bark spider</name>
    <name type="synonym">Caerostris bankana</name>
    <dbReference type="NCBI Taxonomy" id="172846"/>
    <lineage>
        <taxon>Eukaryota</taxon>
        <taxon>Metazoa</taxon>
        <taxon>Ecdysozoa</taxon>
        <taxon>Arthropoda</taxon>
        <taxon>Chelicerata</taxon>
        <taxon>Arachnida</taxon>
        <taxon>Araneae</taxon>
        <taxon>Araneomorphae</taxon>
        <taxon>Entelegynae</taxon>
        <taxon>Araneoidea</taxon>
        <taxon>Araneidae</taxon>
        <taxon>Caerostris</taxon>
    </lineage>
</organism>
<reference evidence="1 2" key="1">
    <citation type="submission" date="2021-06" db="EMBL/GenBank/DDBJ databases">
        <title>Caerostris extrusa draft genome.</title>
        <authorList>
            <person name="Kono N."/>
            <person name="Arakawa K."/>
        </authorList>
    </citation>
    <scope>NUCLEOTIDE SEQUENCE [LARGE SCALE GENOMIC DNA]</scope>
</reference>
<evidence type="ECO:0000313" key="2">
    <source>
        <dbReference type="Proteomes" id="UP001054945"/>
    </source>
</evidence>
<proteinExistence type="predicted"/>
<dbReference type="AlphaFoldDB" id="A0AAV4SZJ6"/>
<gene>
    <name evidence="1" type="ORF">CEXT_190711</name>
</gene>
<dbReference type="Proteomes" id="UP001054945">
    <property type="component" value="Unassembled WGS sequence"/>
</dbReference>